<proteinExistence type="inferred from homology"/>
<evidence type="ECO:0000256" key="2">
    <source>
        <dbReference type="ARBA" id="ARBA00004556"/>
    </source>
</evidence>
<keyword evidence="6" id="KW-0811">Translocation</keyword>
<organism evidence="8 9">
    <name type="scientific">Geotrichum candidum</name>
    <name type="common">Oospora lactis</name>
    <name type="synonym">Dipodascus geotrichum</name>
    <dbReference type="NCBI Taxonomy" id="1173061"/>
    <lineage>
        <taxon>Eukaryota</taxon>
        <taxon>Fungi</taxon>
        <taxon>Dikarya</taxon>
        <taxon>Ascomycota</taxon>
        <taxon>Saccharomycotina</taxon>
        <taxon>Dipodascomycetes</taxon>
        <taxon>Dipodascales</taxon>
        <taxon>Dipodascaceae</taxon>
        <taxon>Geotrichum</taxon>
    </lineage>
</organism>
<dbReference type="InterPro" id="IPR037518">
    <property type="entry name" value="MPN"/>
</dbReference>
<comment type="similarity">
    <text evidence="3">Belongs to the NPL4 family.</text>
</comment>
<evidence type="ECO:0000256" key="5">
    <source>
        <dbReference type="ARBA" id="ARBA00022816"/>
    </source>
</evidence>
<dbReference type="GO" id="GO:0031625">
    <property type="term" value="F:ubiquitin protein ligase binding"/>
    <property type="evidence" value="ECO:0007669"/>
    <property type="project" value="TreeGrafter"/>
</dbReference>
<comment type="caution">
    <text evidence="8">The sequence shown here is derived from an EMBL/GenBank/DDBJ whole genome shotgun (WGS) entry which is preliminary data.</text>
</comment>
<protein>
    <recommendedName>
        <fullName evidence="4">Nuclear protein localization protein 4</fullName>
    </recommendedName>
</protein>
<keyword evidence="5" id="KW-0509">mRNA transport</keyword>
<dbReference type="InterPro" id="IPR007716">
    <property type="entry name" value="NPL4_Zn-bd_put"/>
</dbReference>
<evidence type="ECO:0000256" key="3">
    <source>
        <dbReference type="ARBA" id="ARBA00011025"/>
    </source>
</evidence>
<sequence length="572" mass="63650">MILRFRCKEGTFKTTVEPSDDFSVALQQFGSFVPGYNVETFYLADSPSFKGHPISKFVGKTVQELGLKHGDLLFATIGNLSTPNPADKPDEATVPITGGVSAKEIFRTVKQSPVDDKLEKLDGKIQRPRDNKMCKHGDKGMCEYCMPLEPYDLGYQEEHKIKHLSFHAYLRMLNAQANKQQGSSYMAPLDEPDYTVAKKCPSGHPAWPDGICSKCQPSAITLQQQSFRLVDHVEFSSSSIVDTFINSWRQTGEQRIGYLYGRYEQYEGVPLGIKAVVEAIYEPPQQDDRDGVTLSLPWNEEKDVDKMASLCGLKKVGVIFTDLLDAGEGTGSVVCKRHIDSYFLSSLEICFAAELQRRNPNLSKWSITGQFSSKFVTCVISGNVEKNIDISTFQVSTSAEAMVKADLIEPSVNPAVMRIKEPSKTRYVPDIFYSKINEYKRKVQENAKPAFPVEYLLVTLTHGFPETESSLFSSSTKFPIENRANIGTSQDIAKLASQLGITRSSFTTTPQNLQQALSDFHLLNYIHSLGILSEDEERVLATIATGQVPDNINLLVNSPGWNSLITIIQSSL</sequence>
<evidence type="ECO:0000256" key="6">
    <source>
        <dbReference type="ARBA" id="ARBA00023010"/>
    </source>
</evidence>
<dbReference type="GO" id="GO:0051028">
    <property type="term" value="P:mRNA transport"/>
    <property type="evidence" value="ECO:0007669"/>
    <property type="project" value="UniProtKB-KW"/>
</dbReference>
<evidence type="ECO:0000313" key="9">
    <source>
        <dbReference type="Proteomes" id="UP000242525"/>
    </source>
</evidence>
<dbReference type="OrthoDB" id="10251089at2759"/>
<evidence type="ECO:0000313" key="8">
    <source>
        <dbReference type="EMBL" id="CDO53425.1"/>
    </source>
</evidence>
<keyword evidence="9" id="KW-1185">Reference proteome</keyword>
<dbReference type="GO" id="GO:0015031">
    <property type="term" value="P:protein transport"/>
    <property type="evidence" value="ECO:0007669"/>
    <property type="project" value="UniProtKB-KW"/>
</dbReference>
<feature type="domain" description="MPN" evidence="7">
    <location>
        <begin position="233"/>
        <end position="371"/>
    </location>
</feature>
<dbReference type="Pfam" id="PF05020">
    <property type="entry name" value="zf-NPL4"/>
    <property type="match status" value="1"/>
</dbReference>
<gene>
    <name evidence="8" type="ORF">BN980_GECA05s01583g</name>
</gene>
<evidence type="ECO:0000256" key="1">
    <source>
        <dbReference type="ARBA" id="ARBA00004335"/>
    </source>
</evidence>
<dbReference type="Gene3D" id="3.10.20.90">
    <property type="entry name" value="Phosphatidylinositol 3-kinase Catalytic Subunit, Chain A, domain 1"/>
    <property type="match status" value="1"/>
</dbReference>
<dbReference type="Pfam" id="PF05021">
    <property type="entry name" value="NPL4"/>
    <property type="match status" value="1"/>
</dbReference>
<reference evidence="8" key="1">
    <citation type="submission" date="2014-03" db="EMBL/GenBank/DDBJ databases">
        <authorList>
            <person name="Casaregola S."/>
        </authorList>
    </citation>
    <scope>NUCLEOTIDE SEQUENCE [LARGE SCALE GENOMIC DNA]</scope>
    <source>
        <strain evidence="8">CLIB 918</strain>
    </source>
</reference>
<dbReference type="STRING" id="1173061.A0A0J9X863"/>
<accession>A0A0J9X863</accession>
<dbReference type="PANTHER" id="PTHR12710:SF0">
    <property type="entry name" value="NUCLEAR PROTEIN LOCALIZATION PROTEIN 4 HOMOLOG"/>
    <property type="match status" value="1"/>
</dbReference>
<dbReference type="GO" id="GO:0006511">
    <property type="term" value="P:ubiquitin-dependent protein catabolic process"/>
    <property type="evidence" value="ECO:0007669"/>
    <property type="project" value="InterPro"/>
</dbReference>
<keyword evidence="6" id="KW-0653">Protein transport</keyword>
<dbReference type="GO" id="GO:0043130">
    <property type="term" value="F:ubiquitin binding"/>
    <property type="evidence" value="ECO:0007669"/>
    <property type="project" value="TreeGrafter"/>
</dbReference>
<dbReference type="AlphaFoldDB" id="A0A0J9X863"/>
<dbReference type="EMBL" id="CCBN010000005">
    <property type="protein sequence ID" value="CDO53425.1"/>
    <property type="molecule type" value="Genomic_DNA"/>
</dbReference>
<name>A0A0J9X863_GEOCN</name>
<keyword evidence="5" id="KW-0813">Transport</keyword>
<dbReference type="GO" id="GO:0048471">
    <property type="term" value="C:perinuclear region of cytoplasm"/>
    <property type="evidence" value="ECO:0007669"/>
    <property type="project" value="UniProtKB-SubCell"/>
</dbReference>
<evidence type="ECO:0000256" key="4">
    <source>
        <dbReference type="ARBA" id="ARBA00019709"/>
    </source>
</evidence>
<dbReference type="PANTHER" id="PTHR12710">
    <property type="entry name" value="NUCLEAR PROTEIN LOCALIZATION 4"/>
    <property type="match status" value="1"/>
</dbReference>
<dbReference type="PIRSF" id="PIRSF010052">
    <property type="entry name" value="Polyub_prc_Npl4"/>
    <property type="match status" value="1"/>
</dbReference>
<dbReference type="InterPro" id="IPR016563">
    <property type="entry name" value="Npl4"/>
</dbReference>
<dbReference type="CDD" id="cd08061">
    <property type="entry name" value="MPN_NPL4"/>
    <property type="match status" value="1"/>
</dbReference>
<dbReference type="PROSITE" id="PS50249">
    <property type="entry name" value="MPN"/>
    <property type="match status" value="1"/>
</dbReference>
<evidence type="ECO:0000259" key="7">
    <source>
        <dbReference type="PROSITE" id="PS50249"/>
    </source>
</evidence>
<comment type="subcellular location">
    <subcellularLocation>
        <location evidence="2">Cytoplasm</location>
        <location evidence="2">Perinuclear region</location>
    </subcellularLocation>
    <subcellularLocation>
        <location evidence="1">Nucleus membrane</location>
        <topology evidence="1">Peripheral membrane protein</topology>
        <orientation evidence="1">Cytoplasmic side</orientation>
    </subcellularLocation>
</comment>
<dbReference type="InterPro" id="IPR007717">
    <property type="entry name" value="NPL4_C"/>
</dbReference>
<dbReference type="GO" id="GO:0031965">
    <property type="term" value="C:nuclear membrane"/>
    <property type="evidence" value="ECO:0007669"/>
    <property type="project" value="UniProtKB-SubCell"/>
</dbReference>
<dbReference type="Proteomes" id="UP000242525">
    <property type="component" value="Unassembled WGS sequence"/>
</dbReference>